<dbReference type="PANTHER" id="PTHR45780">
    <property type="entry name" value="ETHANOLAMINE-PHOSPHATE CYTIDYLYLTRANSFERASE"/>
    <property type="match status" value="1"/>
</dbReference>
<sequence>MEDTPGRSAFSRLLLVLDLALSSRAIYGFLKAYFRWRLMRQKEASTALESAPATPRKKTRIYLDGCFDLMHYGHANAIRQAASLGDELIVGICDDEEITKNKGPPVMTEQERYETVEAVKWVDHVIRGVPYNVTPEFLETLVRDHEIDYVVHGDDPCLDASGRDVYEAVKRAGKFRTIARTEGVSSTDIVGRMLLCTTSHHLPPSHNQSTELDGSSAKGAPVEDGSGAVNGPTIEHPQRASSFLPTSRRLMQFSSGSMPRPGDRVVYADGAWDMLTVAHIRFLKQCKELGDFLLVGIHDDYVVNQHRGRNYPILNLHERTLMVLSIRYVDEVIIGAPWKVTEDMIKTMNISVVVHGTHYDALNIRDTDDDPYEVPKRLGIFREIPSSSDLSVPKIIERIVRNRERYLERQQRKSKQEASYYANKTHVEEL</sequence>
<evidence type="ECO:0000256" key="2">
    <source>
        <dbReference type="ARBA" id="ARBA00010101"/>
    </source>
</evidence>
<feature type="region of interest" description="Disordered" evidence="12">
    <location>
        <begin position="410"/>
        <end position="430"/>
    </location>
</feature>
<evidence type="ECO:0000256" key="8">
    <source>
        <dbReference type="ARBA" id="ARBA00023264"/>
    </source>
</evidence>
<dbReference type="SUPFAM" id="SSF52374">
    <property type="entry name" value="Nucleotidylyl transferase"/>
    <property type="match status" value="2"/>
</dbReference>
<dbReference type="NCBIfam" id="TIGR00125">
    <property type="entry name" value="cyt_tran_rel"/>
    <property type="match status" value="2"/>
</dbReference>
<name>A0A7J7IFK3_9RHOD</name>
<evidence type="ECO:0000256" key="10">
    <source>
        <dbReference type="ARBA" id="ARBA00024221"/>
    </source>
</evidence>
<feature type="region of interest" description="Disordered" evidence="12">
    <location>
        <begin position="200"/>
        <end position="241"/>
    </location>
</feature>
<evidence type="ECO:0000256" key="9">
    <source>
        <dbReference type="ARBA" id="ARBA00024191"/>
    </source>
</evidence>
<dbReference type="Gene3D" id="3.40.50.620">
    <property type="entry name" value="HUPs"/>
    <property type="match status" value="2"/>
</dbReference>
<keyword evidence="5" id="KW-0548">Nucleotidyltransferase</keyword>
<evidence type="ECO:0000256" key="7">
    <source>
        <dbReference type="ARBA" id="ARBA00023209"/>
    </source>
</evidence>
<feature type="compositionally biased region" description="Polar residues" evidence="12">
    <location>
        <begin position="200"/>
        <end position="213"/>
    </location>
</feature>
<dbReference type="InterPro" id="IPR041723">
    <property type="entry name" value="CCT"/>
</dbReference>
<keyword evidence="4" id="KW-0808">Transferase</keyword>
<dbReference type="InterPro" id="IPR004821">
    <property type="entry name" value="Cyt_trans-like"/>
</dbReference>
<evidence type="ECO:0000313" key="14">
    <source>
        <dbReference type="EMBL" id="KAF6001111.1"/>
    </source>
</evidence>
<dbReference type="GO" id="GO:0004306">
    <property type="term" value="F:ethanolamine-phosphate cytidylyltransferase activity"/>
    <property type="evidence" value="ECO:0007669"/>
    <property type="project" value="UniProtKB-EC"/>
</dbReference>
<dbReference type="Pfam" id="PF01467">
    <property type="entry name" value="CTP_transf_like"/>
    <property type="match status" value="2"/>
</dbReference>
<evidence type="ECO:0000259" key="13">
    <source>
        <dbReference type="Pfam" id="PF01467"/>
    </source>
</evidence>
<keyword evidence="8" id="KW-1208">Phospholipid metabolism</keyword>
<keyword evidence="6" id="KW-0443">Lipid metabolism</keyword>
<evidence type="ECO:0000256" key="4">
    <source>
        <dbReference type="ARBA" id="ARBA00022679"/>
    </source>
</evidence>
<evidence type="ECO:0000256" key="12">
    <source>
        <dbReference type="SAM" id="MobiDB-lite"/>
    </source>
</evidence>
<dbReference type="CDD" id="cd02173">
    <property type="entry name" value="ECT"/>
    <property type="match status" value="1"/>
</dbReference>
<evidence type="ECO:0000313" key="15">
    <source>
        <dbReference type="Proteomes" id="UP000530660"/>
    </source>
</evidence>
<feature type="domain" description="Cytidyltransferase-like" evidence="13">
    <location>
        <begin position="62"/>
        <end position="191"/>
    </location>
</feature>
<comment type="pathway">
    <text evidence="9">Phospholipid metabolism; phosphatidylethanolamine biosynthesis; phosphatidylethanolamine from ethanolamine: step 2/3.</text>
</comment>
<dbReference type="OrthoDB" id="40021at2759"/>
<dbReference type="InterPro" id="IPR014729">
    <property type="entry name" value="Rossmann-like_a/b/a_fold"/>
</dbReference>
<evidence type="ECO:0000256" key="3">
    <source>
        <dbReference type="ARBA" id="ARBA00022516"/>
    </source>
</evidence>
<evidence type="ECO:0000256" key="5">
    <source>
        <dbReference type="ARBA" id="ARBA00022695"/>
    </source>
</evidence>
<dbReference type="Proteomes" id="UP000530660">
    <property type="component" value="Unassembled WGS sequence"/>
</dbReference>
<gene>
    <name evidence="14" type="ORF">F1559_003061</name>
</gene>
<keyword evidence="3" id="KW-0444">Lipid biosynthesis</keyword>
<evidence type="ECO:0000256" key="1">
    <source>
        <dbReference type="ARBA" id="ARBA00005189"/>
    </source>
</evidence>
<evidence type="ECO:0000256" key="11">
    <source>
        <dbReference type="ARBA" id="ARBA00031473"/>
    </source>
</evidence>
<dbReference type="InterPro" id="IPR044608">
    <property type="entry name" value="Ect1/PCYT2"/>
</dbReference>
<keyword evidence="7" id="KW-0594">Phospholipid biosynthesis</keyword>
<keyword evidence="15" id="KW-1185">Reference proteome</keyword>
<dbReference type="EMBL" id="VWRR01000016">
    <property type="protein sequence ID" value="KAF6001111.1"/>
    <property type="molecule type" value="Genomic_DNA"/>
</dbReference>
<dbReference type="AlphaFoldDB" id="A0A7J7IFK3"/>
<organism evidence="14 15">
    <name type="scientific">Cyanidiococcus yangmingshanensis</name>
    <dbReference type="NCBI Taxonomy" id="2690220"/>
    <lineage>
        <taxon>Eukaryota</taxon>
        <taxon>Rhodophyta</taxon>
        <taxon>Bangiophyceae</taxon>
        <taxon>Cyanidiales</taxon>
        <taxon>Cyanidiaceae</taxon>
        <taxon>Cyanidiococcus</taxon>
    </lineage>
</organism>
<dbReference type="UniPathway" id="UPA00558">
    <property type="reaction ID" value="UER00742"/>
</dbReference>
<comment type="similarity">
    <text evidence="2">Belongs to the cytidylyltransferase family.</text>
</comment>
<reference evidence="14 15" key="1">
    <citation type="journal article" date="2020" name="J. Phycol.">
        <title>Comparative genome analysis reveals Cyanidiococcus gen. nov., a new extremophilic red algal genus sister to Cyanidioschyzon (Cyanidioschyzonaceae, Rhodophyta).</title>
        <authorList>
            <person name="Liu S.-L."/>
            <person name="Chiang Y.-R."/>
            <person name="Yoon H.S."/>
            <person name="Fu H.-Y."/>
        </authorList>
    </citation>
    <scope>NUCLEOTIDE SEQUENCE [LARGE SCALE GENOMIC DNA]</scope>
    <source>
        <strain evidence="14 15">THAL066</strain>
    </source>
</reference>
<comment type="pathway">
    <text evidence="1">Lipid metabolism.</text>
</comment>
<evidence type="ECO:0000256" key="6">
    <source>
        <dbReference type="ARBA" id="ARBA00023098"/>
    </source>
</evidence>
<dbReference type="CDD" id="cd02174">
    <property type="entry name" value="CCT"/>
    <property type="match status" value="1"/>
</dbReference>
<proteinExistence type="inferred from homology"/>
<feature type="domain" description="Cytidyltransferase-like" evidence="13">
    <location>
        <begin position="267"/>
        <end position="358"/>
    </location>
</feature>
<dbReference type="GO" id="GO:0005737">
    <property type="term" value="C:cytoplasm"/>
    <property type="evidence" value="ECO:0007669"/>
    <property type="project" value="TreeGrafter"/>
</dbReference>
<dbReference type="EC" id="2.7.7.14" evidence="10"/>
<dbReference type="GO" id="GO:0006646">
    <property type="term" value="P:phosphatidylethanolamine biosynthetic process"/>
    <property type="evidence" value="ECO:0007669"/>
    <property type="project" value="UniProtKB-UniPathway"/>
</dbReference>
<accession>A0A7J7IFK3</accession>
<comment type="caution">
    <text evidence="14">The sequence shown here is derived from an EMBL/GenBank/DDBJ whole genome shotgun (WGS) entry which is preliminary data.</text>
</comment>
<dbReference type="PANTHER" id="PTHR45780:SF2">
    <property type="entry name" value="ETHANOLAMINE-PHOSPHATE CYTIDYLYLTRANSFERASE"/>
    <property type="match status" value="1"/>
</dbReference>
<protein>
    <recommendedName>
        <fullName evidence="10">ethanolamine-phosphate cytidylyltransferase</fullName>
        <ecNumber evidence="10">2.7.7.14</ecNumber>
    </recommendedName>
    <alternativeName>
        <fullName evidence="11">CTP:phosphoethanolamine cytidylyltransferase</fullName>
    </alternativeName>
</protein>